<keyword evidence="5" id="KW-0808">Transferase</keyword>
<dbReference type="Pfam" id="PF01041">
    <property type="entry name" value="DegT_DnrJ_EryC1"/>
    <property type="match status" value="1"/>
</dbReference>
<dbReference type="SUPFAM" id="SSF53383">
    <property type="entry name" value="PLP-dependent transferases"/>
    <property type="match status" value="1"/>
</dbReference>
<dbReference type="Gene3D" id="3.10.580.10">
    <property type="entry name" value="CBS-domain"/>
    <property type="match status" value="1"/>
</dbReference>
<dbReference type="PROSITE" id="PS51371">
    <property type="entry name" value="CBS"/>
    <property type="match status" value="1"/>
</dbReference>
<dbReference type="InterPro" id="IPR046342">
    <property type="entry name" value="CBS_dom_sf"/>
</dbReference>
<dbReference type="SUPFAM" id="SSF54631">
    <property type="entry name" value="CBS-domain pair"/>
    <property type="match status" value="1"/>
</dbReference>
<comment type="similarity">
    <text evidence="1 3">Belongs to the DegT/DnrJ/EryC1 family.</text>
</comment>
<dbReference type="InterPro" id="IPR015424">
    <property type="entry name" value="PyrdxlP-dep_Trfase"/>
</dbReference>
<keyword evidence="6" id="KW-1185">Reference proteome</keyword>
<dbReference type="Gene3D" id="3.90.1150.10">
    <property type="entry name" value="Aspartate Aminotransferase, domain 1"/>
    <property type="match status" value="1"/>
</dbReference>
<evidence type="ECO:0000256" key="1">
    <source>
        <dbReference type="ARBA" id="ARBA00037999"/>
    </source>
</evidence>
<reference evidence="5 6" key="1">
    <citation type="submission" date="2020-03" db="EMBL/GenBank/DDBJ databases">
        <title>Genome sequence of strain Massilia sp. TW-1.</title>
        <authorList>
            <person name="Chaudhary D.K."/>
        </authorList>
    </citation>
    <scope>NUCLEOTIDE SEQUENCE [LARGE SCALE GENOMIC DNA]</scope>
    <source>
        <strain evidence="5 6">TW-1</strain>
    </source>
</reference>
<dbReference type="CDD" id="cd00616">
    <property type="entry name" value="AHBA_syn"/>
    <property type="match status" value="1"/>
</dbReference>
<evidence type="ECO:0000313" key="5">
    <source>
        <dbReference type="EMBL" id="NIA53693.1"/>
    </source>
</evidence>
<dbReference type="Proteomes" id="UP000716322">
    <property type="component" value="Unassembled WGS sequence"/>
</dbReference>
<organism evidence="5 6">
    <name type="scientific">Telluria antibiotica</name>
    <dbReference type="NCBI Taxonomy" id="2717319"/>
    <lineage>
        <taxon>Bacteria</taxon>
        <taxon>Pseudomonadati</taxon>
        <taxon>Pseudomonadota</taxon>
        <taxon>Betaproteobacteria</taxon>
        <taxon>Burkholderiales</taxon>
        <taxon>Oxalobacteraceae</taxon>
        <taxon>Telluria group</taxon>
        <taxon>Telluria</taxon>
    </lineage>
</organism>
<keyword evidence="2" id="KW-0129">CBS domain</keyword>
<evidence type="ECO:0000256" key="2">
    <source>
        <dbReference type="PROSITE-ProRule" id="PRU00703"/>
    </source>
</evidence>
<keyword evidence="5" id="KW-0032">Aminotransferase</keyword>
<dbReference type="InterPro" id="IPR000653">
    <property type="entry name" value="DegT/StrS_aminotransferase"/>
</dbReference>
<dbReference type="PANTHER" id="PTHR30244:SF34">
    <property type="entry name" value="DTDP-4-AMINO-4,6-DIDEOXYGALACTOSE TRANSAMINASE"/>
    <property type="match status" value="1"/>
</dbReference>
<dbReference type="InterPro" id="IPR000644">
    <property type="entry name" value="CBS_dom"/>
</dbReference>
<name>A0ABX0P8S5_9BURK</name>
<keyword evidence="3" id="KW-0663">Pyridoxal phosphate</keyword>
<evidence type="ECO:0000256" key="3">
    <source>
        <dbReference type="RuleBase" id="RU004508"/>
    </source>
</evidence>
<accession>A0ABX0P8S5</accession>
<dbReference type="Gene3D" id="3.40.640.10">
    <property type="entry name" value="Type I PLP-dependent aspartate aminotransferase-like (Major domain)"/>
    <property type="match status" value="1"/>
</dbReference>
<dbReference type="EMBL" id="JAAQOM010000004">
    <property type="protein sequence ID" value="NIA53693.1"/>
    <property type="molecule type" value="Genomic_DNA"/>
</dbReference>
<sequence>MSGCLQSPKVRKKVNKVREITVTRSTTVGEALAMLDKAASGLLLLVRDNTTFERTVTDGDLRRLLLNGKQLDARLVDLPSIESIVVHDNVSRRDALGLMNQHGINHLPVVDRNGHVVQVLDRRDIDRQILLSTPHLGDSEQDFVQEAFRTNWIAPLGPNVDAFERELADYVGMTHAAAVSSGTAAIHLALILLGVTKGDTVFCSSLTFAASANPIVYQGAEPVFIDSDEESWNMSPMALERALAAAEKVGRLPKAVIVVSLYGQSANMDPLVALCERFGVPLVEDAAESLGAKYKGRASGTFGKLGIYSFNGNKIITTSGGGMLVSDDRELIEKAKFLATQARDPAPHYQHSVIGYNYRMSNILAGVGRGQLTVLEERVAARRAVFDRYRSALSDVGINWMPEPEWSFSTHWLTACTIDPATGVSSERLIKALAAEMIEARPVWKPMHMQPVFQHCQYFTGGGPSVSDRLFEQGVCLPSGSNMMMADVDRIIDVIRKTISG</sequence>
<evidence type="ECO:0000259" key="4">
    <source>
        <dbReference type="PROSITE" id="PS51371"/>
    </source>
</evidence>
<feature type="domain" description="CBS" evidence="4">
    <location>
        <begin position="78"/>
        <end position="139"/>
    </location>
</feature>
<dbReference type="GO" id="GO:0008483">
    <property type="term" value="F:transaminase activity"/>
    <property type="evidence" value="ECO:0007669"/>
    <property type="project" value="UniProtKB-KW"/>
</dbReference>
<protein>
    <submittedName>
        <fullName evidence="5">Aminotransferase class I/II-fold pyridoxal phosphate-dependent enzyme</fullName>
    </submittedName>
</protein>
<evidence type="ECO:0000313" key="6">
    <source>
        <dbReference type="Proteomes" id="UP000716322"/>
    </source>
</evidence>
<dbReference type="Pfam" id="PF00571">
    <property type="entry name" value="CBS"/>
    <property type="match status" value="1"/>
</dbReference>
<dbReference type="InterPro" id="IPR015421">
    <property type="entry name" value="PyrdxlP-dep_Trfase_major"/>
</dbReference>
<proteinExistence type="inferred from homology"/>
<dbReference type="SMART" id="SM00116">
    <property type="entry name" value="CBS"/>
    <property type="match status" value="1"/>
</dbReference>
<comment type="caution">
    <text evidence="5">The sequence shown here is derived from an EMBL/GenBank/DDBJ whole genome shotgun (WGS) entry which is preliminary data.</text>
</comment>
<dbReference type="PANTHER" id="PTHR30244">
    <property type="entry name" value="TRANSAMINASE"/>
    <property type="match status" value="1"/>
</dbReference>
<gene>
    <name evidence="5" type="ORF">HAV22_08500</name>
</gene>
<dbReference type="InterPro" id="IPR015422">
    <property type="entry name" value="PyrdxlP-dep_Trfase_small"/>
</dbReference>